<dbReference type="GO" id="GO:1904047">
    <property type="term" value="F:S-adenosyl-L-methionine binding"/>
    <property type="evidence" value="ECO:0007669"/>
    <property type="project" value="UniProtKB-UniRule"/>
</dbReference>
<dbReference type="GO" id="GO:0051539">
    <property type="term" value="F:4 iron, 4 sulfur cluster binding"/>
    <property type="evidence" value="ECO:0007669"/>
    <property type="project" value="UniProtKB-KW"/>
</dbReference>
<evidence type="ECO:0000256" key="4">
    <source>
        <dbReference type="ARBA" id="ARBA00022905"/>
    </source>
</evidence>
<dbReference type="InterPro" id="IPR050377">
    <property type="entry name" value="Radical_SAM_PqqE_MftC-like"/>
</dbReference>
<dbReference type="UniPathway" id="UPA00539"/>
<sequence>MSASIDRPTSAVDPADGVAVLETRGSVAESFGIPLAVLLELTHRCPLQCPYCSNPVELERGGTELSTDEWKRVLSELAAIGVLQIHFSGGEPTARKDLDELVRHASEVGLYTNLITSAVLLTRERLAALADAGLCHVQISFQGNEPAVADRVAGFASAHAKKIEVARWTRELDLPLTVNAVMHRQNLHQLPDIIEMAVALDADRLEVANVQYYGWALKNRAALMPTLQQIEGCTAIVEAARERLKGVLAIDYVIPDYYALRPKKCMGGWGRQFFNISPSGRVLPCHAAETITGLAFESVRGGKSIAEIWRSSEAFNRYRGTGWMQQPCASCAFKDIDFGGCRCQAFALTGDAAATDPACALSPLHVRIFKTAEAEAAQGSDRFLYRNFAGGTAEA</sequence>
<dbReference type="GO" id="GO:0005506">
    <property type="term" value="F:iron ion binding"/>
    <property type="evidence" value="ECO:0007669"/>
    <property type="project" value="UniProtKB-UniRule"/>
</dbReference>
<protein>
    <recommendedName>
        <fullName evidence="8">PqqA peptide cyclase</fullName>
        <ecNumber evidence="8">1.21.98.4</ecNumber>
    </recommendedName>
    <alternativeName>
        <fullName evidence="8">Coenzyme PQQ synthesis protein E</fullName>
    </alternativeName>
</protein>
<evidence type="ECO:0000256" key="1">
    <source>
        <dbReference type="ARBA" id="ARBA00022485"/>
    </source>
</evidence>
<dbReference type="InterPro" id="IPR017200">
    <property type="entry name" value="PqqE-like"/>
</dbReference>
<dbReference type="AlphaFoldDB" id="A0A1H8S840"/>
<evidence type="ECO:0000259" key="9">
    <source>
        <dbReference type="PROSITE" id="PS51918"/>
    </source>
</evidence>
<keyword evidence="2 8" id="KW-0949">S-adenosyl-L-methionine</keyword>
<dbReference type="EC" id="1.21.98.4" evidence="8"/>
<dbReference type="InterPro" id="IPR007197">
    <property type="entry name" value="rSAM"/>
</dbReference>
<feature type="binding site" evidence="8">
    <location>
        <position position="52"/>
    </location>
    <ligand>
        <name>[4Fe-4S] cluster</name>
        <dbReference type="ChEBI" id="CHEBI:49883"/>
        <note>4Fe-4S-S-AdoMet</note>
    </ligand>
</feature>
<comment type="subunit">
    <text evidence="8">Interacts with PqqD. The interaction is necessary for activity of PqqE.</text>
</comment>
<dbReference type="Proteomes" id="UP000199615">
    <property type="component" value="Unassembled WGS sequence"/>
</dbReference>
<dbReference type="InterPro" id="IPR023885">
    <property type="entry name" value="4Fe4S-binding_SPASM_dom"/>
</dbReference>
<dbReference type="Pfam" id="PF04055">
    <property type="entry name" value="Radical_SAM"/>
    <property type="match status" value="1"/>
</dbReference>
<dbReference type="Gene3D" id="3.20.20.70">
    <property type="entry name" value="Aldolase class I"/>
    <property type="match status" value="1"/>
</dbReference>
<comment type="similarity">
    <text evidence="8">Belongs to the radical SAM superfamily. PqqE family.</text>
</comment>
<dbReference type="GO" id="GO:0016491">
    <property type="term" value="F:oxidoreductase activity"/>
    <property type="evidence" value="ECO:0007669"/>
    <property type="project" value="UniProtKB-KW"/>
</dbReference>
<dbReference type="SFLD" id="SFLDS00029">
    <property type="entry name" value="Radical_SAM"/>
    <property type="match status" value="1"/>
</dbReference>
<keyword evidence="5 8" id="KW-0560">Oxidoreductase</keyword>
<dbReference type="Pfam" id="PF13186">
    <property type="entry name" value="SPASM"/>
    <property type="match status" value="1"/>
</dbReference>
<dbReference type="InterPro" id="IPR000385">
    <property type="entry name" value="MoaA_NifB_PqqE_Fe-S-bd_CS"/>
</dbReference>
<dbReference type="SFLD" id="SFLDF00280">
    <property type="entry name" value="coenzyme_PQQ_synthesis_protein"/>
    <property type="match status" value="1"/>
</dbReference>
<dbReference type="GO" id="GO:0032324">
    <property type="term" value="P:molybdopterin cofactor biosynthetic process"/>
    <property type="evidence" value="ECO:0007669"/>
    <property type="project" value="UniProtKB-ARBA"/>
</dbReference>
<dbReference type="EMBL" id="FODT01000004">
    <property type="protein sequence ID" value="SEO74323.1"/>
    <property type="molecule type" value="Genomic_DNA"/>
</dbReference>
<feature type="binding site" evidence="8">
    <location>
        <position position="45"/>
    </location>
    <ligand>
        <name>[4Fe-4S] cluster</name>
        <dbReference type="ChEBI" id="CHEBI:49883"/>
        <note>4Fe-4S-S-AdoMet</note>
    </ligand>
</feature>
<dbReference type="SUPFAM" id="SSF102114">
    <property type="entry name" value="Radical SAM enzymes"/>
    <property type="match status" value="1"/>
</dbReference>
<dbReference type="SMART" id="SM00729">
    <property type="entry name" value="Elp3"/>
    <property type="match status" value="1"/>
</dbReference>
<keyword evidence="7 8" id="KW-0411">Iron-sulfur</keyword>
<dbReference type="PANTHER" id="PTHR11228:SF7">
    <property type="entry name" value="PQQA PEPTIDE CYCLASE"/>
    <property type="match status" value="1"/>
</dbReference>
<evidence type="ECO:0000256" key="3">
    <source>
        <dbReference type="ARBA" id="ARBA00022723"/>
    </source>
</evidence>
<accession>A0A1H8S840</accession>
<dbReference type="InterPro" id="IPR013785">
    <property type="entry name" value="Aldolase_TIM"/>
</dbReference>
<dbReference type="RefSeq" id="WP_092683544.1">
    <property type="nucleotide sequence ID" value="NZ_FODT01000004.1"/>
</dbReference>
<comment type="pathway">
    <text evidence="8">Cofactor biosynthesis; pyrroloquinoline quinone biosynthesis.</text>
</comment>
<dbReference type="InterPro" id="IPR006638">
    <property type="entry name" value="Elp3/MiaA/NifB-like_rSAM"/>
</dbReference>
<dbReference type="NCBIfam" id="TIGR04085">
    <property type="entry name" value="rSAM_more_4Fe4S"/>
    <property type="match status" value="1"/>
</dbReference>
<keyword evidence="6 8" id="KW-0408">Iron</keyword>
<dbReference type="PROSITE" id="PS51918">
    <property type="entry name" value="RADICAL_SAM"/>
    <property type="match status" value="1"/>
</dbReference>
<keyword evidence="11" id="KW-1185">Reference proteome</keyword>
<keyword evidence="1 8" id="KW-0004">4Fe-4S</keyword>
<name>A0A1H8S840_9BRAD</name>
<proteinExistence type="inferred from homology"/>
<dbReference type="SFLD" id="SFLDG01386">
    <property type="entry name" value="main_SPASM_domain-containing"/>
    <property type="match status" value="1"/>
</dbReference>
<reference evidence="11" key="1">
    <citation type="submission" date="2016-10" db="EMBL/GenBank/DDBJ databases">
        <authorList>
            <person name="Varghese N."/>
            <person name="Submissions S."/>
        </authorList>
    </citation>
    <scope>NUCLEOTIDE SEQUENCE [LARGE SCALE GENOMIC DNA]</scope>
    <source>
        <strain evidence="11">DSM 123</strain>
    </source>
</reference>
<keyword evidence="3 8" id="KW-0479">Metal-binding</keyword>
<dbReference type="GO" id="GO:0009975">
    <property type="term" value="F:cyclase activity"/>
    <property type="evidence" value="ECO:0007669"/>
    <property type="project" value="UniProtKB-UniRule"/>
</dbReference>
<evidence type="ECO:0000256" key="7">
    <source>
        <dbReference type="ARBA" id="ARBA00023014"/>
    </source>
</evidence>
<comment type="cofactor">
    <cofactor evidence="8">
        <name>[4Fe-4S] cluster</name>
        <dbReference type="ChEBI" id="CHEBI:49883"/>
    </cofactor>
    <text evidence="8">Binds 1 [4Fe-4S] cluster. The cluster is coordinated with 3 cysteines and an exchangeable S-adenosyl-L-methionine.</text>
</comment>
<dbReference type="OrthoDB" id="9792276at2"/>
<evidence type="ECO:0000256" key="6">
    <source>
        <dbReference type="ARBA" id="ARBA00023004"/>
    </source>
</evidence>
<dbReference type="SFLD" id="SFLDG01067">
    <property type="entry name" value="SPASM/twitch_domain_containing"/>
    <property type="match status" value="1"/>
</dbReference>
<evidence type="ECO:0000256" key="5">
    <source>
        <dbReference type="ARBA" id="ARBA00023002"/>
    </source>
</evidence>
<dbReference type="InterPro" id="IPR011843">
    <property type="entry name" value="PQQ_synth_PqqE_bac"/>
</dbReference>
<evidence type="ECO:0000313" key="10">
    <source>
        <dbReference type="EMBL" id="SEO74323.1"/>
    </source>
</evidence>
<evidence type="ECO:0000313" key="11">
    <source>
        <dbReference type="Proteomes" id="UP000199615"/>
    </source>
</evidence>
<comment type="catalytic activity">
    <reaction evidence="8">
        <text>[PQQ precursor protein] + S-adenosyl-L-methionine = E-Y cross-linked-[PQQ precursor protein] + 5'-deoxyadenosine + L-methionine + H(+)</text>
        <dbReference type="Rhea" id="RHEA:56836"/>
        <dbReference type="Rhea" id="RHEA-COMP:14800"/>
        <dbReference type="Rhea" id="RHEA-COMP:14801"/>
        <dbReference type="ChEBI" id="CHEBI:15378"/>
        <dbReference type="ChEBI" id="CHEBI:17319"/>
        <dbReference type="ChEBI" id="CHEBI:57844"/>
        <dbReference type="ChEBI" id="CHEBI:59789"/>
        <dbReference type="ChEBI" id="CHEBI:141026"/>
        <dbReference type="ChEBI" id="CHEBI:141027"/>
        <dbReference type="EC" id="1.21.98.4"/>
    </reaction>
</comment>
<evidence type="ECO:0000256" key="8">
    <source>
        <dbReference type="HAMAP-Rule" id="MF_00660"/>
    </source>
</evidence>
<evidence type="ECO:0000256" key="2">
    <source>
        <dbReference type="ARBA" id="ARBA00022691"/>
    </source>
</evidence>
<dbReference type="CDD" id="cd21119">
    <property type="entry name" value="SPASM_PqqE"/>
    <property type="match status" value="1"/>
</dbReference>
<dbReference type="PANTHER" id="PTHR11228">
    <property type="entry name" value="RADICAL SAM DOMAIN PROTEIN"/>
    <property type="match status" value="1"/>
</dbReference>
<dbReference type="InterPro" id="IPR058240">
    <property type="entry name" value="rSAM_sf"/>
</dbReference>
<organism evidence="10 11">
    <name type="scientific">Rhodopseudomonas pseudopalustris</name>
    <dbReference type="NCBI Taxonomy" id="1513892"/>
    <lineage>
        <taxon>Bacteria</taxon>
        <taxon>Pseudomonadati</taxon>
        <taxon>Pseudomonadota</taxon>
        <taxon>Alphaproteobacteria</taxon>
        <taxon>Hyphomicrobiales</taxon>
        <taxon>Nitrobacteraceae</taxon>
        <taxon>Rhodopseudomonas</taxon>
    </lineage>
</organism>
<dbReference type="GO" id="GO:0018189">
    <property type="term" value="P:pyrroloquinoline quinone biosynthetic process"/>
    <property type="evidence" value="ECO:0007669"/>
    <property type="project" value="UniProtKB-UniRule"/>
</dbReference>
<feature type="binding site" evidence="8">
    <location>
        <position position="49"/>
    </location>
    <ligand>
        <name>[4Fe-4S] cluster</name>
        <dbReference type="ChEBI" id="CHEBI:49883"/>
        <note>4Fe-4S-S-AdoMet</note>
    </ligand>
</feature>
<dbReference type="NCBIfam" id="TIGR02109">
    <property type="entry name" value="PQQ_syn_pqqE"/>
    <property type="match status" value="1"/>
</dbReference>
<dbReference type="CDD" id="cd01335">
    <property type="entry name" value="Radical_SAM"/>
    <property type="match status" value="1"/>
</dbReference>
<dbReference type="PROSITE" id="PS01305">
    <property type="entry name" value="MOAA_NIFB_PQQE"/>
    <property type="match status" value="1"/>
</dbReference>
<keyword evidence="4 8" id="KW-0884">PQQ biosynthesis</keyword>
<dbReference type="PIRSF" id="PIRSF037420">
    <property type="entry name" value="PQQ_syn_pqqE"/>
    <property type="match status" value="1"/>
</dbReference>
<feature type="domain" description="Radical SAM core" evidence="9">
    <location>
        <begin position="31"/>
        <end position="248"/>
    </location>
</feature>
<dbReference type="HAMAP" id="MF_00660">
    <property type="entry name" value="PqqE"/>
    <property type="match status" value="1"/>
</dbReference>
<comment type="function">
    <text evidence="8">Catalyzes the cross-linking of a glutamate residue and a tyrosine residue in the PqqA protein as part of the biosynthesis of pyrroloquinoline quinone (PQQ).</text>
</comment>
<gene>
    <name evidence="8" type="primary">pqqE</name>
    <name evidence="10" type="ORF">SAMN05444123_104311</name>
</gene>